<protein>
    <recommendedName>
        <fullName evidence="5">Glycosyl hydrolases family 22 (GH22) domain-containing protein</fullName>
    </recommendedName>
</protein>
<evidence type="ECO:0000256" key="2">
    <source>
        <dbReference type="ARBA" id="ARBA00023157"/>
    </source>
</evidence>
<dbReference type="EMBL" id="CYRY02027965">
    <property type="protein sequence ID" value="VCW99245.1"/>
    <property type="molecule type" value="Genomic_DNA"/>
</dbReference>
<sequence>MRSILIITLLSCFCAAYEAKIFSKCELARKLKTKGMDGYHGYGLADWVCMAQYESNFNTWALNGKNANGSSDYGLFQLNSKWWCKNSHHSLANACNIMCSKFLDDNINDDIVCAKRVVRDPKGMSAWMAWVKHCKDKDLSKYLASCKL</sequence>
<dbReference type="InterPro" id="IPR001916">
    <property type="entry name" value="Glyco_hydro_22"/>
</dbReference>
<dbReference type="Proteomes" id="UP000269945">
    <property type="component" value="Unassembled WGS sequence"/>
</dbReference>
<dbReference type="Pfam" id="PF00062">
    <property type="entry name" value="Lys"/>
    <property type="match status" value="1"/>
</dbReference>
<accession>A0A9X9LY53</accession>
<dbReference type="FunFam" id="1.10.530.10:FF:000001">
    <property type="entry name" value="Lysozyme C"/>
    <property type="match status" value="1"/>
</dbReference>
<evidence type="ECO:0000313" key="7">
    <source>
        <dbReference type="Proteomes" id="UP000269945"/>
    </source>
</evidence>
<dbReference type="SMART" id="SM00263">
    <property type="entry name" value="LYZ1"/>
    <property type="match status" value="1"/>
</dbReference>
<dbReference type="Gene3D" id="1.10.530.10">
    <property type="match status" value="1"/>
</dbReference>
<evidence type="ECO:0000313" key="6">
    <source>
        <dbReference type="EMBL" id="VCW99245.1"/>
    </source>
</evidence>
<feature type="signal peptide" evidence="4">
    <location>
        <begin position="1"/>
        <end position="19"/>
    </location>
</feature>
<dbReference type="GO" id="GO:0003796">
    <property type="term" value="F:lysozyme activity"/>
    <property type="evidence" value="ECO:0007669"/>
    <property type="project" value="InterPro"/>
</dbReference>
<keyword evidence="4" id="KW-0732">Signal</keyword>
<dbReference type="PROSITE" id="PS51348">
    <property type="entry name" value="GLYCOSYL_HYDROL_F22_2"/>
    <property type="match status" value="1"/>
</dbReference>
<evidence type="ECO:0000256" key="4">
    <source>
        <dbReference type="SAM" id="SignalP"/>
    </source>
</evidence>
<comment type="similarity">
    <text evidence="1 3">Belongs to the glycosyl hydrolase 22 family.</text>
</comment>
<dbReference type="InterPro" id="IPR023346">
    <property type="entry name" value="Lysozyme-like_dom_sf"/>
</dbReference>
<evidence type="ECO:0000259" key="5">
    <source>
        <dbReference type="PROSITE" id="PS00128"/>
    </source>
</evidence>
<dbReference type="PROSITE" id="PS00128">
    <property type="entry name" value="GLYCOSYL_HYDROL_F22_1"/>
    <property type="match status" value="1"/>
</dbReference>
<dbReference type="PANTHER" id="PTHR11407:SF69">
    <property type="entry name" value="LYSOZYME C, MILK ISOZYME"/>
    <property type="match status" value="1"/>
</dbReference>
<feature type="domain" description="Glycosyl hydrolases family 22 (GH22)" evidence="5">
    <location>
        <begin position="95"/>
        <end position="113"/>
    </location>
</feature>
<dbReference type="SUPFAM" id="SSF53955">
    <property type="entry name" value="Lysozyme-like"/>
    <property type="match status" value="1"/>
</dbReference>
<dbReference type="PRINTS" id="PR00135">
    <property type="entry name" value="LYZLACT"/>
</dbReference>
<dbReference type="PRINTS" id="PR00137">
    <property type="entry name" value="LYSOZYME"/>
</dbReference>
<reference evidence="6 7" key="1">
    <citation type="submission" date="2018-10" db="EMBL/GenBank/DDBJ databases">
        <authorList>
            <person name="Ekblom R."/>
            <person name="Jareborg N."/>
        </authorList>
    </citation>
    <scope>NUCLEOTIDE SEQUENCE [LARGE SCALE GENOMIC DNA]</scope>
    <source>
        <tissue evidence="6">Muscle</tissue>
    </source>
</reference>
<dbReference type="InterPro" id="IPR000974">
    <property type="entry name" value="Glyco_hydro_22_lys"/>
</dbReference>
<comment type="caution">
    <text evidence="6">The sequence shown here is derived from an EMBL/GenBank/DDBJ whole genome shotgun (WGS) entry which is preliminary data.</text>
</comment>
<organism evidence="6 7">
    <name type="scientific">Gulo gulo</name>
    <name type="common">Wolverine</name>
    <name type="synonym">Gluton</name>
    <dbReference type="NCBI Taxonomy" id="48420"/>
    <lineage>
        <taxon>Eukaryota</taxon>
        <taxon>Metazoa</taxon>
        <taxon>Chordata</taxon>
        <taxon>Craniata</taxon>
        <taxon>Vertebrata</taxon>
        <taxon>Euteleostomi</taxon>
        <taxon>Mammalia</taxon>
        <taxon>Eutheria</taxon>
        <taxon>Laurasiatheria</taxon>
        <taxon>Carnivora</taxon>
        <taxon>Caniformia</taxon>
        <taxon>Musteloidea</taxon>
        <taxon>Mustelidae</taxon>
        <taxon>Guloninae</taxon>
        <taxon>Gulo</taxon>
    </lineage>
</organism>
<keyword evidence="2" id="KW-1015">Disulfide bond</keyword>
<feature type="chain" id="PRO_5040922247" description="Glycosyl hydrolases family 22 (GH22) domain-containing protein" evidence="4">
    <location>
        <begin position="20"/>
        <end position="148"/>
    </location>
</feature>
<dbReference type="PANTHER" id="PTHR11407">
    <property type="entry name" value="LYSOZYME C"/>
    <property type="match status" value="1"/>
</dbReference>
<gene>
    <name evidence="6" type="ORF">BN2614_LOCUS5</name>
</gene>
<dbReference type="InterPro" id="IPR019799">
    <property type="entry name" value="Glyco_hydro_22_CS"/>
</dbReference>
<evidence type="ECO:0000256" key="3">
    <source>
        <dbReference type="RuleBase" id="RU004440"/>
    </source>
</evidence>
<dbReference type="CDD" id="cd16897">
    <property type="entry name" value="LYZ_C"/>
    <property type="match status" value="1"/>
</dbReference>
<proteinExistence type="inferred from homology"/>
<keyword evidence="7" id="KW-1185">Reference proteome</keyword>
<name>A0A9X9LY53_GULGU</name>
<dbReference type="AlphaFoldDB" id="A0A9X9LY53"/>
<evidence type="ECO:0000256" key="1">
    <source>
        <dbReference type="ARBA" id="ARBA00010859"/>
    </source>
</evidence>